<evidence type="ECO:0000313" key="3">
    <source>
        <dbReference type="WBParaSite" id="PSU_v2.g14748.t1"/>
    </source>
</evidence>
<evidence type="ECO:0000256" key="1">
    <source>
        <dbReference type="SAM" id="MobiDB-lite"/>
    </source>
</evidence>
<feature type="region of interest" description="Disordered" evidence="1">
    <location>
        <begin position="197"/>
        <end position="217"/>
    </location>
</feature>
<accession>A0A914YB89</accession>
<evidence type="ECO:0000313" key="2">
    <source>
        <dbReference type="Proteomes" id="UP000887577"/>
    </source>
</evidence>
<organism evidence="2 3">
    <name type="scientific">Panagrolaimus superbus</name>
    <dbReference type="NCBI Taxonomy" id="310955"/>
    <lineage>
        <taxon>Eukaryota</taxon>
        <taxon>Metazoa</taxon>
        <taxon>Ecdysozoa</taxon>
        <taxon>Nematoda</taxon>
        <taxon>Chromadorea</taxon>
        <taxon>Rhabditida</taxon>
        <taxon>Tylenchina</taxon>
        <taxon>Panagrolaimomorpha</taxon>
        <taxon>Panagrolaimoidea</taxon>
        <taxon>Panagrolaimidae</taxon>
        <taxon>Panagrolaimus</taxon>
    </lineage>
</organism>
<reference evidence="3" key="1">
    <citation type="submission" date="2022-11" db="UniProtKB">
        <authorList>
            <consortium name="WormBaseParasite"/>
        </authorList>
    </citation>
    <scope>IDENTIFICATION</scope>
</reference>
<name>A0A914YB89_9BILA</name>
<feature type="compositionally biased region" description="Polar residues" evidence="1">
    <location>
        <begin position="97"/>
        <end position="122"/>
    </location>
</feature>
<keyword evidence="2" id="KW-1185">Reference proteome</keyword>
<protein>
    <submittedName>
        <fullName evidence="3">Uncharacterized protein</fullName>
    </submittedName>
</protein>
<feature type="region of interest" description="Disordered" evidence="1">
    <location>
        <begin position="55"/>
        <end position="123"/>
    </location>
</feature>
<dbReference type="Proteomes" id="UP000887577">
    <property type="component" value="Unplaced"/>
</dbReference>
<sequence length="248" mass="27072">MREKTVVDLSNISGRHISYISYYSSSEDDSTLDSIRGGSIRGGAVVGPSVTKMNNKVKENNAPKKVVESNNNSSSKPLPRPRLLRHRSHSRGDPHQSHNSQNDPQQQNIPTSASSSNQNGSPMQRILNDEQRLRKQNKRSSQIFGVEPPIVAAVTAVKLQNPPPDIANRALPKPPPEEDPIIEDIDEDAVYVNSGHCTSTNDSGLGSTTGVPPSSSQDYANTRIPFCPGKISNNIKKMVQNLQVSLYI</sequence>
<dbReference type="WBParaSite" id="PSU_v2.g14748.t1">
    <property type="protein sequence ID" value="PSU_v2.g14748.t1"/>
    <property type="gene ID" value="PSU_v2.g14748"/>
</dbReference>
<dbReference type="AlphaFoldDB" id="A0A914YB89"/>
<proteinExistence type="predicted"/>
<feature type="compositionally biased region" description="Basic and acidic residues" evidence="1">
    <location>
        <begin position="56"/>
        <end position="67"/>
    </location>
</feature>